<dbReference type="InterPro" id="IPR027267">
    <property type="entry name" value="AH/BAR_dom_sf"/>
</dbReference>
<dbReference type="GO" id="GO:1990528">
    <property type="term" value="C:Rvs161p-Rvs167p complex"/>
    <property type="evidence" value="ECO:0007669"/>
    <property type="project" value="TreeGrafter"/>
</dbReference>
<dbReference type="GO" id="GO:0097320">
    <property type="term" value="P:plasma membrane tubulation"/>
    <property type="evidence" value="ECO:0007669"/>
    <property type="project" value="TreeGrafter"/>
</dbReference>
<gene>
    <name evidence="2" type="ORF">P280DRAFT_393094</name>
</gene>
<dbReference type="PANTHER" id="PTHR47174">
    <property type="entry name" value="BRIDGING INTEGRATOR 3"/>
    <property type="match status" value="1"/>
</dbReference>
<evidence type="ECO:0000313" key="2">
    <source>
        <dbReference type="EMBL" id="KAF2643721.1"/>
    </source>
</evidence>
<dbReference type="EMBL" id="MU006779">
    <property type="protein sequence ID" value="KAF2643721.1"/>
    <property type="molecule type" value="Genomic_DNA"/>
</dbReference>
<dbReference type="GO" id="GO:0031097">
    <property type="term" value="C:medial cortex"/>
    <property type="evidence" value="ECO:0007669"/>
    <property type="project" value="TreeGrafter"/>
</dbReference>
<dbReference type="AlphaFoldDB" id="A0A6A6SA06"/>
<dbReference type="GO" id="GO:0051666">
    <property type="term" value="P:actin cortical patch localization"/>
    <property type="evidence" value="ECO:0007669"/>
    <property type="project" value="InterPro"/>
</dbReference>
<sequence>MSWKGLTKSVVRTPQTFKQRFNIGEITKDPIYIDAERRFEELEKETKKLHDESKK</sequence>
<organism evidence="2 3">
    <name type="scientific">Massarina eburnea CBS 473.64</name>
    <dbReference type="NCBI Taxonomy" id="1395130"/>
    <lineage>
        <taxon>Eukaryota</taxon>
        <taxon>Fungi</taxon>
        <taxon>Dikarya</taxon>
        <taxon>Ascomycota</taxon>
        <taxon>Pezizomycotina</taxon>
        <taxon>Dothideomycetes</taxon>
        <taxon>Pleosporomycetidae</taxon>
        <taxon>Pleosporales</taxon>
        <taxon>Massarineae</taxon>
        <taxon>Massarinaceae</taxon>
        <taxon>Massarina</taxon>
    </lineage>
</organism>
<proteinExistence type="predicted"/>
<dbReference type="Pfam" id="PF03114">
    <property type="entry name" value="BAR"/>
    <property type="match status" value="1"/>
</dbReference>
<dbReference type="GO" id="GO:0043332">
    <property type="term" value="C:mating projection tip"/>
    <property type="evidence" value="ECO:0007669"/>
    <property type="project" value="TreeGrafter"/>
</dbReference>
<dbReference type="PANTHER" id="PTHR47174:SF1">
    <property type="entry name" value="REDUCED VIABILITY UPON STARVATION PROTEIN 167"/>
    <property type="match status" value="1"/>
</dbReference>
<dbReference type="GO" id="GO:0006897">
    <property type="term" value="P:endocytosis"/>
    <property type="evidence" value="ECO:0007669"/>
    <property type="project" value="InterPro"/>
</dbReference>
<dbReference type="InterPro" id="IPR046982">
    <property type="entry name" value="BIN3/RVS161-like"/>
</dbReference>
<protein>
    <recommendedName>
        <fullName evidence="1">BAR domain-containing protein</fullName>
    </recommendedName>
</protein>
<dbReference type="GO" id="GO:0030479">
    <property type="term" value="C:actin cortical patch"/>
    <property type="evidence" value="ECO:0007669"/>
    <property type="project" value="TreeGrafter"/>
</dbReference>
<dbReference type="GO" id="GO:0008289">
    <property type="term" value="F:lipid binding"/>
    <property type="evidence" value="ECO:0007669"/>
    <property type="project" value="TreeGrafter"/>
</dbReference>
<reference evidence="2" key="1">
    <citation type="journal article" date="2020" name="Stud. Mycol.">
        <title>101 Dothideomycetes genomes: a test case for predicting lifestyles and emergence of pathogens.</title>
        <authorList>
            <person name="Haridas S."/>
            <person name="Albert R."/>
            <person name="Binder M."/>
            <person name="Bloem J."/>
            <person name="Labutti K."/>
            <person name="Salamov A."/>
            <person name="Andreopoulos B."/>
            <person name="Baker S."/>
            <person name="Barry K."/>
            <person name="Bills G."/>
            <person name="Bluhm B."/>
            <person name="Cannon C."/>
            <person name="Castanera R."/>
            <person name="Culley D."/>
            <person name="Daum C."/>
            <person name="Ezra D."/>
            <person name="Gonzalez J."/>
            <person name="Henrissat B."/>
            <person name="Kuo A."/>
            <person name="Liang C."/>
            <person name="Lipzen A."/>
            <person name="Lutzoni F."/>
            <person name="Magnuson J."/>
            <person name="Mondo S."/>
            <person name="Nolan M."/>
            <person name="Ohm R."/>
            <person name="Pangilinan J."/>
            <person name="Park H.-J."/>
            <person name="Ramirez L."/>
            <person name="Alfaro M."/>
            <person name="Sun H."/>
            <person name="Tritt A."/>
            <person name="Yoshinaga Y."/>
            <person name="Zwiers L.-H."/>
            <person name="Turgeon B."/>
            <person name="Goodwin S."/>
            <person name="Spatafora J."/>
            <person name="Crous P."/>
            <person name="Grigoriev I."/>
        </authorList>
    </citation>
    <scope>NUCLEOTIDE SEQUENCE</scope>
    <source>
        <strain evidence="2">CBS 473.64</strain>
    </source>
</reference>
<evidence type="ECO:0000313" key="3">
    <source>
        <dbReference type="Proteomes" id="UP000799753"/>
    </source>
</evidence>
<dbReference type="Proteomes" id="UP000799753">
    <property type="component" value="Unassembled WGS sequence"/>
</dbReference>
<keyword evidence="3" id="KW-1185">Reference proteome</keyword>
<feature type="domain" description="BAR" evidence="1">
    <location>
        <begin position="6"/>
        <end position="54"/>
    </location>
</feature>
<name>A0A6A6SA06_9PLEO</name>
<dbReference type="SUPFAM" id="SSF103657">
    <property type="entry name" value="BAR/IMD domain-like"/>
    <property type="match status" value="1"/>
</dbReference>
<dbReference type="Gene3D" id="1.20.1270.60">
    <property type="entry name" value="Arfaptin homology (AH) domain/BAR domain"/>
    <property type="match status" value="1"/>
</dbReference>
<evidence type="ECO:0000259" key="1">
    <source>
        <dbReference type="Pfam" id="PF03114"/>
    </source>
</evidence>
<dbReference type="OrthoDB" id="3722744at2759"/>
<accession>A0A6A6SA06</accession>
<dbReference type="InterPro" id="IPR004148">
    <property type="entry name" value="BAR_dom"/>
</dbReference>